<reference evidence="3 4" key="1">
    <citation type="submission" date="2019-06" db="EMBL/GenBank/DDBJ databases">
        <title>Persicimonas caeni gen. nov., sp. nov., a predatory bacterium isolated from solar saltern.</title>
        <authorList>
            <person name="Wang S."/>
        </authorList>
    </citation>
    <scope>NUCLEOTIDE SEQUENCE [LARGE SCALE GENOMIC DNA]</scope>
    <source>
        <strain evidence="3 4">YN101</strain>
    </source>
</reference>
<accession>A0A4Y6PXM1</accession>
<dbReference type="RefSeq" id="WP_141199532.1">
    <property type="nucleotide sequence ID" value="NZ_CP041186.1"/>
</dbReference>
<dbReference type="Proteomes" id="UP000315995">
    <property type="component" value="Chromosome"/>
</dbReference>
<evidence type="ECO:0000313" key="4">
    <source>
        <dbReference type="Proteomes" id="UP000315995"/>
    </source>
</evidence>
<feature type="compositionally biased region" description="Low complexity" evidence="1">
    <location>
        <begin position="69"/>
        <end position="115"/>
    </location>
</feature>
<keyword evidence="4" id="KW-1185">Reference proteome</keyword>
<dbReference type="AlphaFoldDB" id="A0A4Y6PXM1"/>
<proteinExistence type="predicted"/>
<evidence type="ECO:0000256" key="2">
    <source>
        <dbReference type="SAM" id="SignalP"/>
    </source>
</evidence>
<evidence type="ECO:0000256" key="1">
    <source>
        <dbReference type="SAM" id="MobiDB-lite"/>
    </source>
</evidence>
<feature type="compositionally biased region" description="Low complexity" evidence="1">
    <location>
        <begin position="123"/>
        <end position="141"/>
    </location>
</feature>
<feature type="signal peptide" evidence="2">
    <location>
        <begin position="1"/>
        <end position="23"/>
    </location>
</feature>
<name>A0A4Y6PXM1_PERCE</name>
<organism evidence="3 4">
    <name type="scientific">Persicimonas caeni</name>
    <dbReference type="NCBI Taxonomy" id="2292766"/>
    <lineage>
        <taxon>Bacteria</taxon>
        <taxon>Deltaproteobacteria</taxon>
        <taxon>Bradymonadales</taxon>
        <taxon>Bradymonadaceae</taxon>
        <taxon>Persicimonas</taxon>
    </lineage>
</organism>
<dbReference type="PROSITE" id="PS51257">
    <property type="entry name" value="PROKAR_LIPOPROTEIN"/>
    <property type="match status" value="1"/>
</dbReference>
<protein>
    <submittedName>
        <fullName evidence="3">Uncharacterized protein</fullName>
    </submittedName>
</protein>
<sequence>MKTSNTTLVSKRLLLFSALVLLATTQGCSCEDEQDLDGGDVALDAIALADTANVDDADDADDAADVARDANTTADTTSDTVSDTTSDTVSDTATDAPNDTASDAPTDTADAADTGSDTDLDTADTVSDTALDTADTTDTTDMGVDAQPDVASATGDCISGATGTHAVRFGWEGNGPNSTAYVDYEVNELPDTSRWRVGAYSSSFSYSPVYTDTFLGEGGLELSGTVFIDIELSTDGLGPLDKVTIALYGRSFNTTSPGSFTWQTFSGTGATPSGFVHNSAPYEWYRADATAALPAGDNGTLLRLRAGPPSNSLVVNRVEICFDEL</sequence>
<feature type="chain" id="PRO_5030106638" evidence="2">
    <location>
        <begin position="24"/>
        <end position="325"/>
    </location>
</feature>
<gene>
    <name evidence="3" type="ORF">FIV42_20680</name>
</gene>
<dbReference type="EMBL" id="CP041186">
    <property type="protein sequence ID" value="QDG53071.1"/>
    <property type="molecule type" value="Genomic_DNA"/>
</dbReference>
<keyword evidence="2" id="KW-0732">Signal</keyword>
<feature type="region of interest" description="Disordered" evidence="1">
    <location>
        <begin position="65"/>
        <end position="147"/>
    </location>
</feature>
<evidence type="ECO:0000313" key="3">
    <source>
        <dbReference type="EMBL" id="QDG53071.1"/>
    </source>
</evidence>
<accession>A0A5B8YCP8</accession>